<dbReference type="GO" id="GO:0005829">
    <property type="term" value="C:cytosol"/>
    <property type="evidence" value="ECO:0007669"/>
    <property type="project" value="TreeGrafter"/>
</dbReference>
<dbReference type="Proteomes" id="UP000184536">
    <property type="component" value="Unassembled WGS sequence"/>
</dbReference>
<dbReference type="GO" id="GO:0006235">
    <property type="term" value="P:dTTP biosynthetic process"/>
    <property type="evidence" value="ECO:0007669"/>
    <property type="project" value="UniProtKB-UniRule"/>
</dbReference>
<dbReference type="EMBL" id="FQZV01000074">
    <property type="protein sequence ID" value="SHK10949.1"/>
    <property type="molecule type" value="Genomic_DNA"/>
</dbReference>
<evidence type="ECO:0000256" key="3">
    <source>
        <dbReference type="ARBA" id="ARBA00017144"/>
    </source>
</evidence>
<dbReference type="SUPFAM" id="SSF52540">
    <property type="entry name" value="P-loop containing nucleoside triphosphate hydrolases"/>
    <property type="match status" value="1"/>
</dbReference>
<evidence type="ECO:0000313" key="13">
    <source>
        <dbReference type="EMBL" id="SHK10949.1"/>
    </source>
</evidence>
<gene>
    <name evidence="11" type="primary">tmk</name>
    <name evidence="13" type="ORF">SAMN02745975_03666</name>
</gene>
<dbReference type="InterPro" id="IPR018094">
    <property type="entry name" value="Thymidylate_kinase"/>
</dbReference>
<evidence type="ECO:0000256" key="11">
    <source>
        <dbReference type="HAMAP-Rule" id="MF_00165"/>
    </source>
</evidence>
<keyword evidence="6 11" id="KW-0547">Nucleotide-binding</keyword>
<dbReference type="PROSITE" id="PS01331">
    <property type="entry name" value="THYMIDYLATE_KINASE"/>
    <property type="match status" value="1"/>
</dbReference>
<keyword evidence="5 11" id="KW-0545">Nucleotide biosynthesis</keyword>
<dbReference type="AlphaFoldDB" id="A0A1M6PSM2"/>
<comment type="similarity">
    <text evidence="1 11">Belongs to the thymidylate kinase family.</text>
</comment>
<name>A0A1M6PSM2_9FIRM</name>
<dbReference type="InterPro" id="IPR018095">
    <property type="entry name" value="Thymidylate_kin_CS"/>
</dbReference>
<evidence type="ECO:0000256" key="7">
    <source>
        <dbReference type="ARBA" id="ARBA00022777"/>
    </source>
</evidence>
<dbReference type="CDD" id="cd01672">
    <property type="entry name" value="TMPK"/>
    <property type="match status" value="1"/>
</dbReference>
<comment type="function">
    <text evidence="10 11">Phosphorylation of dTMP to form dTDP in both de novo and salvage pathways of dTTP synthesis.</text>
</comment>
<dbReference type="InterPro" id="IPR039430">
    <property type="entry name" value="Thymidylate_kin-like_dom"/>
</dbReference>
<dbReference type="NCBIfam" id="TIGR00041">
    <property type="entry name" value="DTMP_kinase"/>
    <property type="match status" value="1"/>
</dbReference>
<dbReference type="PANTHER" id="PTHR10344">
    <property type="entry name" value="THYMIDYLATE KINASE"/>
    <property type="match status" value="1"/>
</dbReference>
<keyword evidence="8 11" id="KW-0067">ATP-binding</keyword>
<dbReference type="GO" id="GO:0006227">
    <property type="term" value="P:dUDP biosynthetic process"/>
    <property type="evidence" value="ECO:0007669"/>
    <property type="project" value="TreeGrafter"/>
</dbReference>
<evidence type="ECO:0000256" key="5">
    <source>
        <dbReference type="ARBA" id="ARBA00022727"/>
    </source>
</evidence>
<proteinExistence type="inferred from homology"/>
<keyword evidence="4 11" id="KW-0808">Transferase</keyword>
<evidence type="ECO:0000256" key="10">
    <source>
        <dbReference type="ARBA" id="ARBA00057735"/>
    </source>
</evidence>
<evidence type="ECO:0000256" key="9">
    <source>
        <dbReference type="ARBA" id="ARBA00048743"/>
    </source>
</evidence>
<keyword evidence="7 11" id="KW-0418">Kinase</keyword>
<dbReference type="PANTHER" id="PTHR10344:SF4">
    <property type="entry name" value="UMP-CMP KINASE 2, MITOCHONDRIAL"/>
    <property type="match status" value="1"/>
</dbReference>
<dbReference type="STRING" id="1121919.SAMN02745975_03666"/>
<comment type="catalytic activity">
    <reaction evidence="9 11">
        <text>dTMP + ATP = dTDP + ADP</text>
        <dbReference type="Rhea" id="RHEA:13517"/>
        <dbReference type="ChEBI" id="CHEBI:30616"/>
        <dbReference type="ChEBI" id="CHEBI:58369"/>
        <dbReference type="ChEBI" id="CHEBI:63528"/>
        <dbReference type="ChEBI" id="CHEBI:456216"/>
        <dbReference type="EC" id="2.7.4.9"/>
    </reaction>
</comment>
<dbReference type="FunFam" id="3.40.50.300:FF:000225">
    <property type="entry name" value="Thymidylate kinase"/>
    <property type="match status" value="1"/>
</dbReference>
<feature type="domain" description="Thymidylate kinase-like" evidence="12">
    <location>
        <begin position="8"/>
        <end position="196"/>
    </location>
</feature>
<dbReference type="GO" id="GO:0006233">
    <property type="term" value="P:dTDP biosynthetic process"/>
    <property type="evidence" value="ECO:0007669"/>
    <property type="project" value="InterPro"/>
</dbReference>
<dbReference type="GO" id="GO:0004798">
    <property type="term" value="F:dTMP kinase activity"/>
    <property type="evidence" value="ECO:0007669"/>
    <property type="project" value="UniProtKB-UniRule"/>
</dbReference>
<evidence type="ECO:0000256" key="4">
    <source>
        <dbReference type="ARBA" id="ARBA00022679"/>
    </source>
</evidence>
<reference evidence="14" key="1">
    <citation type="submission" date="2016-11" db="EMBL/GenBank/DDBJ databases">
        <authorList>
            <person name="Varghese N."/>
            <person name="Submissions S."/>
        </authorList>
    </citation>
    <scope>NUCLEOTIDE SEQUENCE [LARGE SCALE GENOMIC DNA]</scope>
    <source>
        <strain evidence="14">DSM 17957</strain>
    </source>
</reference>
<sequence>MKGLFITIEGPDGSGKSTQIKKLADYLEQAGHAVVLTREPGGTKISEKIREIILDKDNIEMDPVTEALLYAASRAQHVAEVIRPALKEGKTVICDRFVDSSIVYQGIGRELGIETVENINCIAVKNTLPHITFLFQLCPEIGLGRKTQQGEKDRLEQEALDFHQKVFEGYKGLKELYPDRIVVVDASRSIEEVHRDMVMAIEKRIKG</sequence>
<evidence type="ECO:0000259" key="12">
    <source>
        <dbReference type="Pfam" id="PF02223"/>
    </source>
</evidence>
<evidence type="ECO:0000313" key="14">
    <source>
        <dbReference type="Proteomes" id="UP000184536"/>
    </source>
</evidence>
<dbReference type="InterPro" id="IPR027417">
    <property type="entry name" value="P-loop_NTPase"/>
</dbReference>
<evidence type="ECO:0000256" key="2">
    <source>
        <dbReference type="ARBA" id="ARBA00012980"/>
    </source>
</evidence>
<organism evidence="13 14">
    <name type="scientific">Geosporobacter subterraneus DSM 17957</name>
    <dbReference type="NCBI Taxonomy" id="1121919"/>
    <lineage>
        <taxon>Bacteria</taxon>
        <taxon>Bacillati</taxon>
        <taxon>Bacillota</taxon>
        <taxon>Clostridia</taxon>
        <taxon>Peptostreptococcales</taxon>
        <taxon>Thermotaleaceae</taxon>
        <taxon>Geosporobacter</taxon>
    </lineage>
</organism>
<evidence type="ECO:0000256" key="8">
    <source>
        <dbReference type="ARBA" id="ARBA00022840"/>
    </source>
</evidence>
<dbReference type="Gene3D" id="3.40.50.300">
    <property type="entry name" value="P-loop containing nucleotide triphosphate hydrolases"/>
    <property type="match status" value="1"/>
</dbReference>
<dbReference type="OrthoDB" id="9774907at2"/>
<dbReference type="HAMAP" id="MF_00165">
    <property type="entry name" value="Thymidylate_kinase"/>
    <property type="match status" value="1"/>
</dbReference>
<protein>
    <recommendedName>
        <fullName evidence="3 11">Thymidylate kinase</fullName>
        <ecNumber evidence="2 11">2.7.4.9</ecNumber>
    </recommendedName>
    <alternativeName>
        <fullName evidence="11">dTMP kinase</fullName>
    </alternativeName>
</protein>
<dbReference type="EC" id="2.7.4.9" evidence="2 11"/>
<dbReference type="Pfam" id="PF02223">
    <property type="entry name" value="Thymidylate_kin"/>
    <property type="match status" value="1"/>
</dbReference>
<accession>A0A1M6PSM2</accession>
<evidence type="ECO:0000256" key="6">
    <source>
        <dbReference type="ARBA" id="ARBA00022741"/>
    </source>
</evidence>
<dbReference type="GO" id="GO:0005524">
    <property type="term" value="F:ATP binding"/>
    <property type="evidence" value="ECO:0007669"/>
    <property type="project" value="UniProtKB-UniRule"/>
</dbReference>
<evidence type="ECO:0000256" key="1">
    <source>
        <dbReference type="ARBA" id="ARBA00009776"/>
    </source>
</evidence>
<feature type="binding site" evidence="11">
    <location>
        <begin position="10"/>
        <end position="17"/>
    </location>
    <ligand>
        <name>ATP</name>
        <dbReference type="ChEBI" id="CHEBI:30616"/>
    </ligand>
</feature>
<keyword evidence="14" id="KW-1185">Reference proteome</keyword>
<dbReference type="RefSeq" id="WP_110942630.1">
    <property type="nucleotide sequence ID" value="NZ_FQZV01000074.1"/>
</dbReference>